<reference evidence="2 3" key="1">
    <citation type="submission" date="2019-06" db="EMBL/GenBank/DDBJ databases">
        <title>Draft genomes of female and male turbot (Scophthalmus maximus).</title>
        <authorList>
            <person name="Xu H."/>
            <person name="Xu X.-W."/>
            <person name="Shao C."/>
            <person name="Chen S."/>
        </authorList>
    </citation>
    <scope>NUCLEOTIDE SEQUENCE [LARGE SCALE GENOMIC DNA]</scope>
    <source>
        <strain evidence="2">Ysfricsl-2016a</strain>
        <tissue evidence="2">Blood</tissue>
    </source>
</reference>
<feature type="compositionally biased region" description="Polar residues" evidence="1">
    <location>
        <begin position="26"/>
        <end position="36"/>
    </location>
</feature>
<name>A0A6A4TQG8_SCOMX</name>
<accession>A0A6A4TQG8</accession>
<evidence type="ECO:0000313" key="3">
    <source>
        <dbReference type="Proteomes" id="UP000438429"/>
    </source>
</evidence>
<sequence>MHQYSTQSPSCSPTPRPPPQSAAPDQTLTTATPTWPSKLSKTLFTSEAAEARWSFCPPLWRRSYHGNPFDNGALFVGYKCGVIPHATADLDGAEKKSARLSENSAMEMWNSFILRSCMKSSPQGDNQGNGNL</sequence>
<protein>
    <submittedName>
        <fullName evidence="2">Uncharacterized protein</fullName>
    </submittedName>
</protein>
<evidence type="ECO:0000256" key="1">
    <source>
        <dbReference type="SAM" id="MobiDB-lite"/>
    </source>
</evidence>
<dbReference type="Proteomes" id="UP000438429">
    <property type="component" value="Unassembled WGS sequence"/>
</dbReference>
<feature type="compositionally biased region" description="Pro residues" evidence="1">
    <location>
        <begin position="12"/>
        <end position="21"/>
    </location>
</feature>
<dbReference type="EMBL" id="VEVO01000001">
    <property type="protein sequence ID" value="KAF0047129.1"/>
    <property type="molecule type" value="Genomic_DNA"/>
</dbReference>
<dbReference type="AlphaFoldDB" id="A0A6A4TQG8"/>
<proteinExistence type="predicted"/>
<feature type="region of interest" description="Disordered" evidence="1">
    <location>
        <begin position="1"/>
        <end position="36"/>
    </location>
</feature>
<feature type="compositionally biased region" description="Low complexity" evidence="1">
    <location>
        <begin position="1"/>
        <end position="11"/>
    </location>
</feature>
<comment type="caution">
    <text evidence="2">The sequence shown here is derived from an EMBL/GenBank/DDBJ whole genome shotgun (WGS) entry which is preliminary data.</text>
</comment>
<gene>
    <name evidence="2" type="ORF">F2P81_000762</name>
</gene>
<organism evidence="2 3">
    <name type="scientific">Scophthalmus maximus</name>
    <name type="common">Turbot</name>
    <name type="synonym">Psetta maxima</name>
    <dbReference type="NCBI Taxonomy" id="52904"/>
    <lineage>
        <taxon>Eukaryota</taxon>
        <taxon>Metazoa</taxon>
        <taxon>Chordata</taxon>
        <taxon>Craniata</taxon>
        <taxon>Vertebrata</taxon>
        <taxon>Euteleostomi</taxon>
        <taxon>Actinopterygii</taxon>
        <taxon>Neopterygii</taxon>
        <taxon>Teleostei</taxon>
        <taxon>Neoteleostei</taxon>
        <taxon>Acanthomorphata</taxon>
        <taxon>Carangaria</taxon>
        <taxon>Pleuronectiformes</taxon>
        <taxon>Pleuronectoidei</taxon>
        <taxon>Scophthalmidae</taxon>
        <taxon>Scophthalmus</taxon>
    </lineage>
</organism>
<evidence type="ECO:0000313" key="2">
    <source>
        <dbReference type="EMBL" id="KAF0047129.1"/>
    </source>
</evidence>